<accession>A0A7V8VGZ2</accession>
<dbReference type="PANTHER" id="PTHR30093">
    <property type="entry name" value="GENERAL SECRETION PATHWAY PROTEIN G"/>
    <property type="match status" value="1"/>
</dbReference>
<dbReference type="EMBL" id="JACEFB010000021">
    <property type="protein sequence ID" value="MBA2227884.1"/>
    <property type="molecule type" value="Genomic_DNA"/>
</dbReference>
<keyword evidence="1" id="KW-0472">Membrane</keyword>
<keyword evidence="4" id="KW-1185">Reference proteome</keyword>
<proteinExistence type="predicted"/>
<dbReference type="AlphaFoldDB" id="A0A7V8VGZ2"/>
<sequence>MRGFSSPVWRRGFTLIELLVVIAIIAILIGLLLPAVQKVREAAARADCSNRLKQIALATINAADTHEGKLPPSIGLYPRNAQAHYNTNGGLYLHILQFIEEQPMLEQTRSQPDPDGRNGSFITYSQWVYVPDRGRTKKLLCPAEYTDPQDNWARSSYGVNGRIFRHVYPGWGLGYTRYPSHITDGTSNTIFFTEKLARCNSSTLGLEWSSGAYNENYWPDWGSILYPMPQDMSGTPTGAASAPQIQPPTSNGVGICNGARASSPHVGGIQTALGDGSVRFVSQRVSGLTWWAALTPNLGDQLGNDW</sequence>
<dbReference type="InterPro" id="IPR027558">
    <property type="entry name" value="Pre_pil_HX9DG_C"/>
</dbReference>
<dbReference type="PROSITE" id="PS00409">
    <property type="entry name" value="PROKAR_NTER_METHYL"/>
    <property type="match status" value="1"/>
</dbReference>
<dbReference type="NCBIfam" id="TIGR04294">
    <property type="entry name" value="pre_pil_HX9DG"/>
    <property type="match status" value="1"/>
</dbReference>
<keyword evidence="1" id="KW-0812">Transmembrane</keyword>
<dbReference type="NCBIfam" id="TIGR02532">
    <property type="entry name" value="IV_pilin_GFxxxE"/>
    <property type="match status" value="1"/>
</dbReference>
<dbReference type="InterPro" id="IPR045584">
    <property type="entry name" value="Pilin-like"/>
</dbReference>
<gene>
    <name evidence="3" type="ORF">H0921_17125</name>
</gene>
<dbReference type="PANTHER" id="PTHR30093:SF2">
    <property type="entry name" value="TYPE II SECRETION SYSTEM PROTEIN H"/>
    <property type="match status" value="1"/>
</dbReference>
<evidence type="ECO:0000313" key="3">
    <source>
        <dbReference type="EMBL" id="MBA2227884.1"/>
    </source>
</evidence>
<feature type="transmembrane region" description="Helical" evidence="1">
    <location>
        <begin position="12"/>
        <end position="33"/>
    </location>
</feature>
<feature type="domain" description="DUF1559" evidence="2">
    <location>
        <begin position="37"/>
        <end position="285"/>
    </location>
</feature>
<dbReference type="SUPFAM" id="SSF54523">
    <property type="entry name" value="Pili subunits"/>
    <property type="match status" value="1"/>
</dbReference>
<dbReference type="Pfam" id="PF07596">
    <property type="entry name" value="SBP_bac_10"/>
    <property type="match status" value="1"/>
</dbReference>
<evidence type="ECO:0000259" key="2">
    <source>
        <dbReference type="Pfam" id="PF07596"/>
    </source>
</evidence>
<comment type="caution">
    <text evidence="3">The sequence shown here is derived from an EMBL/GenBank/DDBJ whole genome shotgun (WGS) entry which is preliminary data.</text>
</comment>
<keyword evidence="1" id="KW-1133">Transmembrane helix</keyword>
<dbReference type="RefSeq" id="WP_194539755.1">
    <property type="nucleotide sequence ID" value="NZ_JACEFB010000021.1"/>
</dbReference>
<organism evidence="3 4">
    <name type="scientific">Thermogemmata fonticola</name>
    <dbReference type="NCBI Taxonomy" id="2755323"/>
    <lineage>
        <taxon>Bacteria</taxon>
        <taxon>Pseudomonadati</taxon>
        <taxon>Planctomycetota</taxon>
        <taxon>Planctomycetia</taxon>
        <taxon>Gemmatales</taxon>
        <taxon>Gemmataceae</taxon>
        <taxon>Thermogemmata</taxon>
    </lineage>
</organism>
<reference evidence="3 4" key="1">
    <citation type="submission" date="2020-07" db="EMBL/GenBank/DDBJ databases">
        <title>Thermogemmata thermophila gen. nov., sp. nov., a novel moderate thermophilic planctomycete from a Kamchatka hot spring.</title>
        <authorList>
            <person name="Elcheninov A.G."/>
            <person name="Podosokorskaya O.A."/>
            <person name="Kovaleva O.L."/>
            <person name="Novikov A."/>
            <person name="Bonch-Osmolovskaya E.A."/>
            <person name="Toshchakov S.V."/>
            <person name="Kublanov I.V."/>
        </authorList>
    </citation>
    <scope>NUCLEOTIDE SEQUENCE [LARGE SCALE GENOMIC DNA]</scope>
    <source>
        <strain evidence="3 4">2918</strain>
    </source>
</reference>
<dbReference type="InterPro" id="IPR011453">
    <property type="entry name" value="DUF1559"/>
</dbReference>
<dbReference type="Pfam" id="PF07963">
    <property type="entry name" value="N_methyl"/>
    <property type="match status" value="1"/>
</dbReference>
<evidence type="ECO:0000313" key="4">
    <source>
        <dbReference type="Proteomes" id="UP000542342"/>
    </source>
</evidence>
<dbReference type="InterPro" id="IPR012902">
    <property type="entry name" value="N_methyl_site"/>
</dbReference>
<evidence type="ECO:0000256" key="1">
    <source>
        <dbReference type="SAM" id="Phobius"/>
    </source>
</evidence>
<name>A0A7V8VGZ2_9BACT</name>
<protein>
    <submittedName>
        <fullName evidence="3">DUF1559 domain-containing protein</fullName>
    </submittedName>
</protein>
<dbReference type="Gene3D" id="3.30.700.10">
    <property type="entry name" value="Glycoprotein, Type 4 Pilin"/>
    <property type="match status" value="1"/>
</dbReference>
<dbReference type="Proteomes" id="UP000542342">
    <property type="component" value="Unassembled WGS sequence"/>
</dbReference>